<evidence type="ECO:0000259" key="12">
    <source>
        <dbReference type="Pfam" id="PF02163"/>
    </source>
</evidence>
<keyword evidence="11" id="KW-0479">Metal-binding</keyword>
<comment type="caution">
    <text evidence="13">The sequence shown here is derived from an EMBL/GenBank/DDBJ whole genome shotgun (WGS) entry which is preliminary data.</text>
</comment>
<protein>
    <recommendedName>
        <fullName evidence="11">Zinc metalloprotease</fullName>
        <ecNumber evidence="11">3.4.24.-</ecNumber>
    </recommendedName>
</protein>
<gene>
    <name evidence="13" type="ORF">A3B04_01775</name>
</gene>
<dbReference type="NCBIfam" id="TIGR00054">
    <property type="entry name" value="RIP metalloprotease RseP"/>
    <property type="match status" value="1"/>
</dbReference>
<sequence>MAILAFIIILGLLIFVHELGHFWVAKKMGARVDEFGFGFPPRLFSVKKGETVYSINFIPLGGFVKIFGEDGEDKKDKYSFAAKKAWQRTAILLAGVTMNIVLAALLLSTGYIIGLPWAVDDNQVVSGAKVQITEIAAGSPAEKAGMKVGDTILGAELSSAGANAAGGQLNNASKVIDIQNFIDKKKGQEVLVLLKRGQSEFQVKIVPRVNPPRGEGAMGVALARVANISFPWYRAIYEGAKETFVLIWLIISSLAVLIWQFFSTGHGAGQVIGPVGLYAITGQAAQMGFVYLLQLAALLSVNLAIVNALPFPALDGGRVLFLIIEKIKGSPVSESVEKAIHTAGFVLLTLLMIVITFKDIARLF</sequence>
<evidence type="ECO:0000256" key="11">
    <source>
        <dbReference type="RuleBase" id="RU362031"/>
    </source>
</evidence>
<dbReference type="GO" id="GO:0004222">
    <property type="term" value="F:metalloendopeptidase activity"/>
    <property type="evidence" value="ECO:0007669"/>
    <property type="project" value="InterPro"/>
</dbReference>
<evidence type="ECO:0000256" key="6">
    <source>
        <dbReference type="ARBA" id="ARBA00022801"/>
    </source>
</evidence>
<evidence type="ECO:0000256" key="2">
    <source>
        <dbReference type="ARBA" id="ARBA00004141"/>
    </source>
</evidence>
<dbReference type="SUPFAM" id="SSF50156">
    <property type="entry name" value="PDZ domain-like"/>
    <property type="match status" value="1"/>
</dbReference>
<evidence type="ECO:0000313" key="14">
    <source>
        <dbReference type="Proteomes" id="UP000177126"/>
    </source>
</evidence>
<keyword evidence="10 11" id="KW-0472">Membrane</keyword>
<evidence type="ECO:0000313" key="13">
    <source>
        <dbReference type="EMBL" id="OGZ40180.1"/>
    </source>
</evidence>
<accession>A0A1G2FRC4</accession>
<feature type="transmembrane region" description="Helical" evidence="11">
    <location>
        <begin position="339"/>
        <end position="357"/>
    </location>
</feature>
<evidence type="ECO:0000256" key="10">
    <source>
        <dbReference type="ARBA" id="ARBA00023136"/>
    </source>
</evidence>
<dbReference type="InterPro" id="IPR008915">
    <property type="entry name" value="Peptidase_M50"/>
</dbReference>
<evidence type="ECO:0000256" key="4">
    <source>
        <dbReference type="ARBA" id="ARBA00022670"/>
    </source>
</evidence>
<evidence type="ECO:0000256" key="7">
    <source>
        <dbReference type="ARBA" id="ARBA00022833"/>
    </source>
</evidence>
<dbReference type="InterPro" id="IPR036034">
    <property type="entry name" value="PDZ_sf"/>
</dbReference>
<comment type="cofactor">
    <cofactor evidence="1 11">
        <name>Zn(2+)</name>
        <dbReference type="ChEBI" id="CHEBI:29105"/>
    </cofactor>
</comment>
<dbReference type="GO" id="GO:0016020">
    <property type="term" value="C:membrane"/>
    <property type="evidence" value="ECO:0007669"/>
    <property type="project" value="UniProtKB-SubCell"/>
</dbReference>
<dbReference type="PANTHER" id="PTHR42837">
    <property type="entry name" value="REGULATOR OF SIGMA-E PROTEASE RSEP"/>
    <property type="match status" value="1"/>
</dbReference>
<keyword evidence="9 11" id="KW-0482">Metalloprotease</keyword>
<organism evidence="13 14">
    <name type="scientific">Candidatus Portnoybacteria bacterium RIFCSPLOWO2_02_FULL_39_11</name>
    <dbReference type="NCBI Taxonomy" id="1802001"/>
    <lineage>
        <taxon>Bacteria</taxon>
        <taxon>Candidatus Portnoyibacteriota</taxon>
    </lineage>
</organism>
<keyword evidence="5 11" id="KW-0812">Transmembrane</keyword>
<dbReference type="CDD" id="cd06163">
    <property type="entry name" value="S2P-M50_PDZ_RseP-like"/>
    <property type="match status" value="1"/>
</dbReference>
<proteinExistence type="inferred from homology"/>
<dbReference type="GO" id="GO:0046872">
    <property type="term" value="F:metal ion binding"/>
    <property type="evidence" value="ECO:0007669"/>
    <property type="project" value="UniProtKB-KW"/>
</dbReference>
<dbReference type="EC" id="3.4.24.-" evidence="11"/>
<keyword evidence="7 11" id="KW-0862">Zinc</keyword>
<comment type="similarity">
    <text evidence="3 11">Belongs to the peptidase M50B family.</text>
</comment>
<keyword evidence="8 11" id="KW-1133">Transmembrane helix</keyword>
<dbReference type="InterPro" id="IPR004387">
    <property type="entry name" value="Pept_M50_Zn"/>
</dbReference>
<evidence type="ECO:0000256" key="3">
    <source>
        <dbReference type="ARBA" id="ARBA00007931"/>
    </source>
</evidence>
<dbReference type="Gene3D" id="2.30.42.10">
    <property type="match status" value="1"/>
</dbReference>
<feature type="transmembrane region" description="Helical" evidence="11">
    <location>
        <begin position="292"/>
        <end position="311"/>
    </location>
</feature>
<dbReference type="EMBL" id="MHNF01000038">
    <property type="protein sequence ID" value="OGZ40180.1"/>
    <property type="molecule type" value="Genomic_DNA"/>
</dbReference>
<dbReference type="AlphaFoldDB" id="A0A1G2FRC4"/>
<dbReference type="Pfam" id="PF02163">
    <property type="entry name" value="Peptidase_M50"/>
    <property type="match status" value="1"/>
</dbReference>
<keyword evidence="4 13" id="KW-0645">Protease</keyword>
<feature type="transmembrane region" description="Helical" evidence="11">
    <location>
        <begin position="245"/>
        <end position="262"/>
    </location>
</feature>
<dbReference type="Proteomes" id="UP000177126">
    <property type="component" value="Unassembled WGS sequence"/>
</dbReference>
<evidence type="ECO:0000256" key="8">
    <source>
        <dbReference type="ARBA" id="ARBA00022989"/>
    </source>
</evidence>
<name>A0A1G2FRC4_9BACT</name>
<reference evidence="13 14" key="1">
    <citation type="journal article" date="2016" name="Nat. Commun.">
        <title>Thousands of microbial genomes shed light on interconnected biogeochemical processes in an aquifer system.</title>
        <authorList>
            <person name="Anantharaman K."/>
            <person name="Brown C.T."/>
            <person name="Hug L.A."/>
            <person name="Sharon I."/>
            <person name="Castelle C.J."/>
            <person name="Probst A.J."/>
            <person name="Thomas B.C."/>
            <person name="Singh A."/>
            <person name="Wilkins M.J."/>
            <person name="Karaoz U."/>
            <person name="Brodie E.L."/>
            <person name="Williams K.H."/>
            <person name="Hubbard S.S."/>
            <person name="Banfield J.F."/>
        </authorList>
    </citation>
    <scope>NUCLEOTIDE SEQUENCE [LARGE SCALE GENOMIC DNA]</scope>
</reference>
<dbReference type="PANTHER" id="PTHR42837:SF2">
    <property type="entry name" value="MEMBRANE METALLOPROTEASE ARASP2, CHLOROPLASTIC-RELATED"/>
    <property type="match status" value="1"/>
</dbReference>
<evidence type="ECO:0000256" key="5">
    <source>
        <dbReference type="ARBA" id="ARBA00022692"/>
    </source>
</evidence>
<dbReference type="GO" id="GO:0006508">
    <property type="term" value="P:proteolysis"/>
    <property type="evidence" value="ECO:0007669"/>
    <property type="project" value="UniProtKB-KW"/>
</dbReference>
<keyword evidence="6 11" id="KW-0378">Hydrolase</keyword>
<feature type="domain" description="Peptidase M50" evidence="12">
    <location>
        <begin position="5"/>
        <end position="351"/>
    </location>
</feature>
<comment type="subcellular location">
    <subcellularLocation>
        <location evidence="2">Membrane</location>
        <topology evidence="2">Multi-pass membrane protein</topology>
    </subcellularLocation>
</comment>
<feature type="transmembrane region" description="Helical" evidence="11">
    <location>
        <begin position="89"/>
        <end position="113"/>
    </location>
</feature>
<evidence type="ECO:0000256" key="1">
    <source>
        <dbReference type="ARBA" id="ARBA00001947"/>
    </source>
</evidence>
<evidence type="ECO:0000256" key="9">
    <source>
        <dbReference type="ARBA" id="ARBA00023049"/>
    </source>
</evidence>